<keyword evidence="6" id="KW-1185">Reference proteome</keyword>
<evidence type="ECO:0000313" key="6">
    <source>
        <dbReference type="Proteomes" id="UP000327044"/>
    </source>
</evidence>
<dbReference type="PROSITE" id="PS01031">
    <property type="entry name" value="SHSP"/>
    <property type="match status" value="1"/>
</dbReference>
<dbReference type="PRINTS" id="PR00299">
    <property type="entry name" value="ACRYSTALLIN"/>
</dbReference>
<dbReference type="InParanoid" id="A0A5N4A419"/>
<evidence type="ECO:0000313" key="5">
    <source>
        <dbReference type="EMBL" id="KAB0792042.1"/>
    </source>
</evidence>
<dbReference type="Proteomes" id="UP000327044">
    <property type="component" value="Unassembled WGS sequence"/>
</dbReference>
<organism evidence="5 6">
    <name type="scientific">Photinus pyralis</name>
    <name type="common">Common eastern firefly</name>
    <name type="synonym">Lampyris pyralis</name>
    <dbReference type="NCBI Taxonomy" id="7054"/>
    <lineage>
        <taxon>Eukaryota</taxon>
        <taxon>Metazoa</taxon>
        <taxon>Ecdysozoa</taxon>
        <taxon>Arthropoda</taxon>
        <taxon>Hexapoda</taxon>
        <taxon>Insecta</taxon>
        <taxon>Pterygota</taxon>
        <taxon>Neoptera</taxon>
        <taxon>Endopterygota</taxon>
        <taxon>Coleoptera</taxon>
        <taxon>Polyphaga</taxon>
        <taxon>Elateriformia</taxon>
        <taxon>Elateroidea</taxon>
        <taxon>Lampyridae</taxon>
        <taxon>Lampyrinae</taxon>
        <taxon>Photinus</taxon>
    </lineage>
</organism>
<proteinExistence type="inferred from homology"/>
<comment type="similarity">
    <text evidence="2 3">Belongs to the small heat shock protein (HSP20) family.</text>
</comment>
<comment type="caution">
    <text evidence="5">The sequence shown here is derived from an EMBL/GenBank/DDBJ whole genome shotgun (WGS) entry which is preliminary data.</text>
</comment>
<dbReference type="PANTHER" id="PTHR45640:SF13">
    <property type="entry name" value="HEAT SHOCK PROTEIN 22-RELATED"/>
    <property type="match status" value="1"/>
</dbReference>
<dbReference type="CDD" id="cd06526">
    <property type="entry name" value="metazoan_ACD"/>
    <property type="match status" value="1"/>
</dbReference>
<evidence type="ECO:0000256" key="1">
    <source>
        <dbReference type="ARBA" id="ARBA00023016"/>
    </source>
</evidence>
<dbReference type="InterPro" id="IPR008978">
    <property type="entry name" value="HSP20-like_chaperone"/>
</dbReference>
<keyword evidence="1" id="KW-0346">Stress response</keyword>
<dbReference type="InterPro" id="IPR001436">
    <property type="entry name" value="Alpha-crystallin/sHSP_animal"/>
</dbReference>
<evidence type="ECO:0000256" key="2">
    <source>
        <dbReference type="PROSITE-ProRule" id="PRU00285"/>
    </source>
</evidence>
<dbReference type="InterPro" id="IPR002068">
    <property type="entry name" value="A-crystallin/Hsp20_dom"/>
</dbReference>
<feature type="domain" description="SHSP" evidence="4">
    <location>
        <begin position="35"/>
        <end position="143"/>
    </location>
</feature>
<dbReference type="GO" id="GO:0042026">
    <property type="term" value="P:protein refolding"/>
    <property type="evidence" value="ECO:0007669"/>
    <property type="project" value="TreeGrafter"/>
</dbReference>
<dbReference type="GO" id="GO:0051082">
    <property type="term" value="F:unfolded protein binding"/>
    <property type="evidence" value="ECO:0007669"/>
    <property type="project" value="TreeGrafter"/>
</dbReference>
<protein>
    <recommendedName>
        <fullName evidence="4">SHSP domain-containing protein</fullName>
    </recommendedName>
</protein>
<gene>
    <name evidence="5" type="ORF">PPYR_14003</name>
</gene>
<dbReference type="Gene3D" id="2.60.40.790">
    <property type="match status" value="1"/>
</dbReference>
<dbReference type="OrthoDB" id="1431247at2759"/>
<reference evidence="5 6" key="1">
    <citation type="journal article" date="2018" name="Elife">
        <title>Firefly genomes illuminate parallel origins of bioluminescence in beetles.</title>
        <authorList>
            <person name="Fallon T.R."/>
            <person name="Lower S.E."/>
            <person name="Chang C.H."/>
            <person name="Bessho-Uehara M."/>
            <person name="Martin G.J."/>
            <person name="Bewick A.J."/>
            <person name="Behringer M."/>
            <person name="Debat H.J."/>
            <person name="Wong I."/>
            <person name="Day J.C."/>
            <person name="Suvorov A."/>
            <person name="Silva C.J."/>
            <person name="Stanger-Hall K.F."/>
            <person name="Hall D.W."/>
            <person name="Schmitz R.J."/>
            <person name="Nelson D.R."/>
            <person name="Lewis S.M."/>
            <person name="Shigenobu S."/>
            <person name="Bybee S.M."/>
            <person name="Larracuente A.M."/>
            <person name="Oba Y."/>
            <person name="Weng J.K."/>
        </authorList>
    </citation>
    <scope>NUCLEOTIDE SEQUENCE [LARGE SCALE GENOMIC DNA]</scope>
    <source>
        <strain evidence="5">1611_PpyrPB1</strain>
        <tissue evidence="5">Whole body</tissue>
    </source>
</reference>
<dbReference type="PANTHER" id="PTHR45640">
    <property type="entry name" value="HEAT SHOCK PROTEIN HSP-12.2-RELATED"/>
    <property type="match status" value="1"/>
</dbReference>
<dbReference type="GO" id="GO:0005634">
    <property type="term" value="C:nucleus"/>
    <property type="evidence" value="ECO:0007669"/>
    <property type="project" value="TreeGrafter"/>
</dbReference>
<dbReference type="EMBL" id="VVIM01000010">
    <property type="protein sequence ID" value="KAB0792042.1"/>
    <property type="molecule type" value="Genomic_DNA"/>
</dbReference>
<dbReference type="GO" id="GO:0009408">
    <property type="term" value="P:response to heat"/>
    <property type="evidence" value="ECO:0007669"/>
    <property type="project" value="TreeGrafter"/>
</dbReference>
<name>A0A5N4A419_PHOPY</name>
<dbReference type="AlphaFoldDB" id="A0A5N4A419"/>
<evidence type="ECO:0000259" key="4">
    <source>
        <dbReference type="PROSITE" id="PS01031"/>
    </source>
</evidence>
<accession>A0A5N4A419</accession>
<dbReference type="GO" id="GO:0005737">
    <property type="term" value="C:cytoplasm"/>
    <property type="evidence" value="ECO:0007669"/>
    <property type="project" value="TreeGrafter"/>
</dbReference>
<evidence type="ECO:0000256" key="3">
    <source>
        <dbReference type="RuleBase" id="RU003616"/>
    </source>
</evidence>
<dbReference type="SUPFAM" id="SSF49764">
    <property type="entry name" value="HSP20-like chaperones"/>
    <property type="match status" value="1"/>
</dbReference>
<dbReference type="Pfam" id="PF00011">
    <property type="entry name" value="HSP20"/>
    <property type="match status" value="1"/>
</dbReference>
<sequence>MSLFPLIFREMARPLRMMEHQMRLAEELFPLMAYPRIRDASDGKESVTQDREKFQVKLDVENFAPEEITIKALNGNAIVVEAKHEKNDENGSISRQLFRKFVIPKGHDMKKVESMLSSDGVLTITAPNKVEQVEERSIPITHVDASEGKS</sequence>